<organism evidence="2 3">
    <name type="scientific">Apatococcus lobatus</name>
    <dbReference type="NCBI Taxonomy" id="904363"/>
    <lineage>
        <taxon>Eukaryota</taxon>
        <taxon>Viridiplantae</taxon>
        <taxon>Chlorophyta</taxon>
        <taxon>core chlorophytes</taxon>
        <taxon>Trebouxiophyceae</taxon>
        <taxon>Chlorellales</taxon>
        <taxon>Chlorellaceae</taxon>
        <taxon>Apatococcus</taxon>
    </lineage>
</organism>
<comment type="caution">
    <text evidence="2">The sequence shown here is derived from an EMBL/GenBank/DDBJ whole genome shotgun (WGS) entry which is preliminary data.</text>
</comment>
<dbReference type="EMBL" id="JALJOS010000041">
    <property type="protein sequence ID" value="KAK9821019.1"/>
    <property type="molecule type" value="Genomic_DNA"/>
</dbReference>
<protein>
    <submittedName>
        <fullName evidence="2">Uncharacterized protein</fullName>
    </submittedName>
</protein>
<evidence type="ECO:0000313" key="2">
    <source>
        <dbReference type="EMBL" id="KAK9821019.1"/>
    </source>
</evidence>
<dbReference type="Proteomes" id="UP001438707">
    <property type="component" value="Unassembled WGS sequence"/>
</dbReference>
<sequence length="86" mass="9265">MGANKERVTAKALTTHPHPKPQAQERGGVLRPLLKPLRAADGGSLYPGSDWRQSEAQLYGGCCCDDSEKTGYDIPFEALSRLPALA</sequence>
<dbReference type="AlphaFoldDB" id="A0AAW1QHU6"/>
<evidence type="ECO:0000256" key="1">
    <source>
        <dbReference type="SAM" id="MobiDB-lite"/>
    </source>
</evidence>
<keyword evidence="3" id="KW-1185">Reference proteome</keyword>
<accession>A0AAW1QHU6</accession>
<name>A0AAW1QHU6_9CHLO</name>
<evidence type="ECO:0000313" key="3">
    <source>
        <dbReference type="Proteomes" id="UP001438707"/>
    </source>
</evidence>
<gene>
    <name evidence="2" type="ORF">WJX74_001432</name>
</gene>
<proteinExistence type="predicted"/>
<reference evidence="2 3" key="1">
    <citation type="journal article" date="2024" name="Nat. Commun.">
        <title>Phylogenomics reveals the evolutionary origins of lichenization in chlorophyte algae.</title>
        <authorList>
            <person name="Puginier C."/>
            <person name="Libourel C."/>
            <person name="Otte J."/>
            <person name="Skaloud P."/>
            <person name="Haon M."/>
            <person name="Grisel S."/>
            <person name="Petersen M."/>
            <person name="Berrin J.G."/>
            <person name="Delaux P.M."/>
            <person name="Dal Grande F."/>
            <person name="Keller J."/>
        </authorList>
    </citation>
    <scope>NUCLEOTIDE SEQUENCE [LARGE SCALE GENOMIC DNA]</scope>
    <source>
        <strain evidence="2 3">SAG 2145</strain>
    </source>
</reference>
<feature type="region of interest" description="Disordered" evidence="1">
    <location>
        <begin position="1"/>
        <end position="28"/>
    </location>
</feature>